<dbReference type="EMBL" id="CYHH01000021">
    <property type="protein sequence ID" value="CUB08101.1"/>
    <property type="molecule type" value="Genomic_DNA"/>
</dbReference>
<accession>A0A0K6IYA8</accession>
<organism evidence="2 3">
    <name type="scientific">Tepidiphilus thermophilus</name>
    <dbReference type="NCBI Taxonomy" id="876478"/>
    <lineage>
        <taxon>Bacteria</taxon>
        <taxon>Pseudomonadati</taxon>
        <taxon>Pseudomonadota</taxon>
        <taxon>Hydrogenophilia</taxon>
        <taxon>Hydrogenophilales</taxon>
        <taxon>Hydrogenophilaceae</taxon>
        <taxon>Tepidiphilus</taxon>
    </lineage>
</organism>
<reference evidence="3" key="1">
    <citation type="submission" date="2015-08" db="EMBL/GenBank/DDBJ databases">
        <authorList>
            <person name="Babu N.S."/>
            <person name="Beckwith C.J."/>
            <person name="Beseler K.G."/>
            <person name="Brison A."/>
            <person name="Carone J.V."/>
            <person name="Caskin T.P."/>
            <person name="Diamond M."/>
            <person name="Durham M.E."/>
            <person name="Foxe J.M."/>
            <person name="Go M."/>
            <person name="Henderson B.A."/>
            <person name="Jones I.B."/>
            <person name="McGettigan J.A."/>
            <person name="Micheletti S.J."/>
            <person name="Nasrallah M.E."/>
            <person name="Ortiz D."/>
            <person name="Piller C.R."/>
            <person name="Privatt S.R."/>
            <person name="Schneider S.L."/>
            <person name="Sharp S."/>
            <person name="Smith T.C."/>
            <person name="Stanton J.D."/>
            <person name="Ullery H.E."/>
            <person name="Wilson R.J."/>
            <person name="Serrano M.G."/>
            <person name="Buck G."/>
            <person name="Lee V."/>
            <person name="Wang Y."/>
            <person name="Carvalho R."/>
            <person name="Voegtly L."/>
            <person name="Shi R."/>
            <person name="Duckworth R."/>
            <person name="Johnson A."/>
            <person name="Loviza R."/>
            <person name="Walstead R."/>
            <person name="Shah Z."/>
            <person name="Kiflezghi M."/>
            <person name="Wade K."/>
            <person name="Ball S.L."/>
            <person name="Bradley K.W."/>
            <person name="Asai D.J."/>
            <person name="Bowman C.A."/>
            <person name="Russell D.A."/>
            <person name="Pope W.H."/>
            <person name="Jacobs-Sera D."/>
            <person name="Hendrix R.W."/>
            <person name="Hatfull G.F."/>
        </authorList>
    </citation>
    <scope>NUCLEOTIDE SEQUENCE [LARGE SCALE GENOMIC DNA]</scope>
    <source>
        <strain evidence="3">JCM 19170</strain>
    </source>
</reference>
<protein>
    <submittedName>
        <fullName evidence="2">Uncharacterized protein</fullName>
    </submittedName>
</protein>
<feature type="signal peptide" evidence="1">
    <location>
        <begin position="1"/>
        <end position="21"/>
    </location>
</feature>
<evidence type="ECO:0000313" key="2">
    <source>
        <dbReference type="EMBL" id="CUB08101.1"/>
    </source>
</evidence>
<proteinExistence type="predicted"/>
<feature type="chain" id="PRO_5005505971" evidence="1">
    <location>
        <begin position="22"/>
        <end position="98"/>
    </location>
</feature>
<sequence>MFEKKRIAFLATVLAAGPALAQVEPNVCVARHISPVDQVNGQVVFTCLKKVDGTNQKTIQQMYEAGYRIVSATQTIKSESTMDTYTTLFLERSVGTGK</sequence>
<evidence type="ECO:0000256" key="1">
    <source>
        <dbReference type="SAM" id="SignalP"/>
    </source>
</evidence>
<dbReference type="AlphaFoldDB" id="A0A0K6IYA8"/>
<name>A0A0K6IYA8_9PROT</name>
<dbReference type="Proteomes" id="UP000182108">
    <property type="component" value="Unassembled WGS sequence"/>
</dbReference>
<keyword evidence="3" id="KW-1185">Reference proteome</keyword>
<evidence type="ECO:0000313" key="3">
    <source>
        <dbReference type="Proteomes" id="UP000182108"/>
    </source>
</evidence>
<gene>
    <name evidence="2" type="ORF">Ga0061068_1218</name>
</gene>
<dbReference type="RefSeq" id="WP_055424336.1">
    <property type="nucleotide sequence ID" value="NZ_CYHH01000021.1"/>
</dbReference>
<keyword evidence="1" id="KW-0732">Signal</keyword>